<reference evidence="2" key="3">
    <citation type="journal article" date="2023" name="Int. J. Syst. Evol. Microbiol.">
        <title>Sellimonas catena sp. nov., isolated from human faeces.</title>
        <authorList>
            <person name="Hisatomi A."/>
            <person name="Ohkuma M."/>
            <person name="Sakamoto M."/>
        </authorList>
    </citation>
    <scope>NUCLEOTIDE SEQUENCE</scope>
    <source>
        <strain evidence="2">18CBH55</strain>
    </source>
</reference>
<dbReference type="InterPro" id="IPR007345">
    <property type="entry name" value="Polysacch_pyruvyl_Trfase"/>
</dbReference>
<accession>A0A9W6CIA5</accession>
<evidence type="ECO:0000259" key="1">
    <source>
        <dbReference type="Pfam" id="PF04230"/>
    </source>
</evidence>
<reference evidence="2" key="1">
    <citation type="submission" date="2022-11" db="EMBL/GenBank/DDBJ databases">
        <title>Draft genome sequence of Sellimonas catena strain 18CBH55.</title>
        <authorList>
            <person name="Atsushi H."/>
            <person name="Moriya O."/>
            <person name="Mitsuo S."/>
        </authorList>
    </citation>
    <scope>NUCLEOTIDE SEQUENCE</scope>
    <source>
        <strain evidence="2">18CBH55</strain>
    </source>
</reference>
<reference evidence="2" key="2">
    <citation type="submission" date="2022-11" db="EMBL/GenBank/DDBJ databases">
        <title>Draft genome sequence of Sellimonas catena strain 18CBH55.</title>
        <authorList>
            <person name="Hisatomi A."/>
            <person name="Ohkuma M."/>
            <person name="Sakamoto M."/>
        </authorList>
    </citation>
    <scope>NUCLEOTIDE SEQUENCE</scope>
    <source>
        <strain evidence="2">18CBH55</strain>
    </source>
</reference>
<comment type="caution">
    <text evidence="2">The sequence shown here is derived from an EMBL/GenBank/DDBJ whole genome shotgun (WGS) entry which is preliminary data.</text>
</comment>
<evidence type="ECO:0000313" key="2">
    <source>
        <dbReference type="EMBL" id="GLG91692.1"/>
    </source>
</evidence>
<evidence type="ECO:0000313" key="3">
    <source>
        <dbReference type="Proteomes" id="UP001145094"/>
    </source>
</evidence>
<organism evidence="2 3">
    <name type="scientific">Sellimonas catena</name>
    <dbReference type="NCBI Taxonomy" id="2994035"/>
    <lineage>
        <taxon>Bacteria</taxon>
        <taxon>Bacillati</taxon>
        <taxon>Bacillota</taxon>
        <taxon>Clostridia</taxon>
        <taxon>Lachnospirales</taxon>
        <taxon>Lachnospiraceae</taxon>
        <taxon>Sellimonas</taxon>
    </lineage>
</organism>
<gene>
    <name evidence="2" type="ORF">Selli2_31190</name>
</gene>
<dbReference type="Pfam" id="PF04230">
    <property type="entry name" value="PS_pyruv_trans"/>
    <property type="match status" value="1"/>
</dbReference>
<sequence>MKIGQLTFHASHNYGSVLQAYALSKQLQLMGYETEFINLRPQSQKDAYQIIMGSGIHRAFHYLIYPQLKRRYDNFERFITQVLPVTEKEYASTDELKKEHFNYDAYVCGGDQIWNPVCQDFETAYYLQFLTSDNRAKKISYSPSLGKTKFDDETLQNISQWIECFDCISVREQRGAQLIQKLTDKKVNVVCDPVVLLNKAEWEKIAIKPKYKKPYILVYFLENNHGSRELIGYLRKMTGYDVVIFNEYLRDFVKPYHKAYDASPEEFVGLFMNASFIYTNSFHGTAFATIFEKPFISAIAEDQENVVNNNDSRKIDYLRKIGMENRLYTTGKPTKEYLFHMNFESARVKIEEYRKLSLDYLKFGLDLER</sequence>
<dbReference type="Proteomes" id="UP001145094">
    <property type="component" value="Unassembled WGS sequence"/>
</dbReference>
<dbReference type="EMBL" id="BSCH01000024">
    <property type="protein sequence ID" value="GLG91692.1"/>
    <property type="molecule type" value="Genomic_DNA"/>
</dbReference>
<name>A0A9W6CIA5_9FIRM</name>
<protein>
    <recommendedName>
        <fullName evidence="1">Polysaccharide pyruvyl transferase domain-containing protein</fullName>
    </recommendedName>
</protein>
<dbReference type="RefSeq" id="WP_281845808.1">
    <property type="nucleotide sequence ID" value="NZ_BSCH01000024.1"/>
</dbReference>
<dbReference type="AlphaFoldDB" id="A0A9W6CIA5"/>
<proteinExistence type="predicted"/>
<feature type="domain" description="Polysaccharide pyruvyl transferase" evidence="1">
    <location>
        <begin position="13"/>
        <end position="300"/>
    </location>
</feature>